<protein>
    <submittedName>
        <fullName evidence="9">Biopolymer transporter ExbD</fullName>
    </submittedName>
</protein>
<evidence type="ECO:0000256" key="3">
    <source>
        <dbReference type="ARBA" id="ARBA00022475"/>
    </source>
</evidence>
<evidence type="ECO:0000256" key="5">
    <source>
        <dbReference type="ARBA" id="ARBA00022989"/>
    </source>
</evidence>
<evidence type="ECO:0000256" key="6">
    <source>
        <dbReference type="ARBA" id="ARBA00023136"/>
    </source>
</evidence>
<gene>
    <name evidence="9" type="ORF">RM530_01805</name>
</gene>
<dbReference type="Gene3D" id="3.30.420.270">
    <property type="match status" value="1"/>
</dbReference>
<feature type="transmembrane region" description="Helical" evidence="8">
    <location>
        <begin position="20"/>
        <end position="40"/>
    </location>
</feature>
<comment type="similarity">
    <text evidence="2 7">Belongs to the ExbD/TolR family.</text>
</comment>
<proteinExistence type="inferred from homology"/>
<evidence type="ECO:0000256" key="2">
    <source>
        <dbReference type="ARBA" id="ARBA00005811"/>
    </source>
</evidence>
<evidence type="ECO:0000313" key="9">
    <source>
        <dbReference type="EMBL" id="MDT0496102.1"/>
    </source>
</evidence>
<dbReference type="InterPro" id="IPR003400">
    <property type="entry name" value="ExbD"/>
</dbReference>
<dbReference type="EMBL" id="JAVRIC010000002">
    <property type="protein sequence ID" value="MDT0496102.1"/>
    <property type="molecule type" value="Genomic_DNA"/>
</dbReference>
<reference evidence="9 10" key="1">
    <citation type="submission" date="2023-09" db="EMBL/GenBank/DDBJ databases">
        <authorList>
            <person name="Rey-Velasco X."/>
        </authorList>
    </citation>
    <scope>NUCLEOTIDE SEQUENCE [LARGE SCALE GENOMIC DNA]</scope>
    <source>
        <strain evidence="9 10">W345</strain>
    </source>
</reference>
<keyword evidence="3" id="KW-1003">Cell membrane</keyword>
<evidence type="ECO:0000256" key="1">
    <source>
        <dbReference type="ARBA" id="ARBA00004162"/>
    </source>
</evidence>
<comment type="caution">
    <text evidence="9">The sequence shown here is derived from an EMBL/GenBank/DDBJ whole genome shotgun (WGS) entry which is preliminary data.</text>
</comment>
<keyword evidence="7" id="KW-0653">Protein transport</keyword>
<dbReference type="PANTHER" id="PTHR30558">
    <property type="entry name" value="EXBD MEMBRANE COMPONENT OF PMF-DRIVEN MACROMOLECULE IMPORT SYSTEM"/>
    <property type="match status" value="1"/>
</dbReference>
<evidence type="ECO:0000256" key="4">
    <source>
        <dbReference type="ARBA" id="ARBA00022692"/>
    </source>
</evidence>
<keyword evidence="10" id="KW-1185">Reference proteome</keyword>
<keyword evidence="5 8" id="KW-1133">Transmembrane helix</keyword>
<organism evidence="9 10">
    <name type="scientific">Banduia mediterranea</name>
    <dbReference type="NCBI Taxonomy" id="3075609"/>
    <lineage>
        <taxon>Bacteria</taxon>
        <taxon>Pseudomonadati</taxon>
        <taxon>Pseudomonadota</taxon>
        <taxon>Gammaproteobacteria</taxon>
        <taxon>Nevskiales</taxon>
        <taxon>Algiphilaceae</taxon>
        <taxon>Banduia</taxon>
    </lineage>
</organism>
<accession>A0ABU2WE00</accession>
<evidence type="ECO:0000256" key="7">
    <source>
        <dbReference type="RuleBase" id="RU003879"/>
    </source>
</evidence>
<keyword evidence="7" id="KW-0813">Transport</keyword>
<dbReference type="RefSeq" id="WP_311363494.1">
    <property type="nucleotide sequence ID" value="NZ_JAVRIC010000002.1"/>
</dbReference>
<dbReference type="Proteomes" id="UP001254608">
    <property type="component" value="Unassembled WGS sequence"/>
</dbReference>
<evidence type="ECO:0000313" key="10">
    <source>
        <dbReference type="Proteomes" id="UP001254608"/>
    </source>
</evidence>
<keyword evidence="6 8" id="KW-0472">Membrane</keyword>
<dbReference type="Pfam" id="PF02472">
    <property type="entry name" value="ExbD"/>
    <property type="match status" value="1"/>
</dbReference>
<comment type="subcellular location">
    <subcellularLocation>
        <location evidence="1">Cell membrane</location>
        <topology evidence="1">Single-pass membrane protein</topology>
    </subcellularLocation>
    <subcellularLocation>
        <location evidence="7">Cell membrane</location>
        <topology evidence="7">Single-pass type II membrane protein</topology>
    </subcellularLocation>
</comment>
<evidence type="ECO:0000256" key="8">
    <source>
        <dbReference type="SAM" id="Phobius"/>
    </source>
</evidence>
<dbReference type="PANTHER" id="PTHR30558:SF3">
    <property type="entry name" value="BIOPOLYMER TRANSPORT PROTEIN EXBD-RELATED"/>
    <property type="match status" value="1"/>
</dbReference>
<name>A0ABU2WE00_9GAMM</name>
<sequence length="140" mass="14901">MKIVLPSTRRAGSGLDDERLLPLINVVFLLLVFFMLAGALSSPAAFRVDPPKSSEAGSADAGASALLFGRDGKLAFGAEVVAIEQLQEFSRRWRAMHPGEALAIKADAEADAAQVLRLLDALRATGIDRVVLMTTRAPSK</sequence>
<keyword evidence="4 7" id="KW-0812">Transmembrane</keyword>